<dbReference type="InterPro" id="IPR027417">
    <property type="entry name" value="P-loop_NTPase"/>
</dbReference>
<dbReference type="PROSITE" id="PS50929">
    <property type="entry name" value="ABC_TM1F"/>
    <property type="match status" value="1"/>
</dbReference>
<proteinExistence type="predicted"/>
<dbReference type="EMBL" id="JBHSXS010000027">
    <property type="protein sequence ID" value="MFC6884485.1"/>
    <property type="molecule type" value="Genomic_DNA"/>
</dbReference>
<dbReference type="InterPro" id="IPR017871">
    <property type="entry name" value="ABC_transporter-like_CS"/>
</dbReference>
<dbReference type="InterPro" id="IPR011527">
    <property type="entry name" value="ABC1_TM_dom"/>
</dbReference>
<dbReference type="PANTHER" id="PTHR24221">
    <property type="entry name" value="ATP-BINDING CASSETTE SUB-FAMILY B"/>
    <property type="match status" value="1"/>
</dbReference>
<keyword evidence="3" id="KW-0547">Nucleotide-binding</keyword>
<dbReference type="PANTHER" id="PTHR24221:SF590">
    <property type="entry name" value="COMPONENT LINKED WITH THE ASSEMBLY OF CYTOCHROME' TRANSPORT TRANSMEMBRANE ATP-BINDING PROTEIN ABC TRANSPORTER CYDD-RELATED"/>
    <property type="match status" value="1"/>
</dbReference>
<keyword evidence="5 7" id="KW-1133">Transmembrane helix</keyword>
<dbReference type="NCBIfam" id="TIGR02857">
    <property type="entry name" value="CydD"/>
    <property type="match status" value="1"/>
</dbReference>
<accession>A0ABW2CT97</accession>
<organism evidence="10 11">
    <name type="scientific">Actinomadura yumaensis</name>
    <dbReference type="NCBI Taxonomy" id="111807"/>
    <lineage>
        <taxon>Bacteria</taxon>
        <taxon>Bacillati</taxon>
        <taxon>Actinomycetota</taxon>
        <taxon>Actinomycetes</taxon>
        <taxon>Streptosporangiales</taxon>
        <taxon>Thermomonosporaceae</taxon>
        <taxon>Actinomadura</taxon>
    </lineage>
</organism>
<evidence type="ECO:0000256" key="5">
    <source>
        <dbReference type="ARBA" id="ARBA00022989"/>
    </source>
</evidence>
<evidence type="ECO:0000259" key="9">
    <source>
        <dbReference type="PROSITE" id="PS50929"/>
    </source>
</evidence>
<dbReference type="InterPro" id="IPR003439">
    <property type="entry name" value="ABC_transporter-like_ATP-bd"/>
</dbReference>
<evidence type="ECO:0000256" key="4">
    <source>
        <dbReference type="ARBA" id="ARBA00022840"/>
    </source>
</evidence>
<feature type="transmembrane region" description="Helical" evidence="7">
    <location>
        <begin position="169"/>
        <end position="188"/>
    </location>
</feature>
<comment type="subcellular location">
    <subcellularLocation>
        <location evidence="1">Cell membrane</location>
        <topology evidence="1">Multi-pass membrane protein</topology>
    </subcellularLocation>
</comment>
<dbReference type="InterPro" id="IPR014216">
    <property type="entry name" value="ABC_transptr_CydD"/>
</dbReference>
<dbReference type="InterPro" id="IPR036640">
    <property type="entry name" value="ABC1_TM_sf"/>
</dbReference>
<evidence type="ECO:0000256" key="2">
    <source>
        <dbReference type="ARBA" id="ARBA00022692"/>
    </source>
</evidence>
<dbReference type="SMART" id="SM00382">
    <property type="entry name" value="AAA"/>
    <property type="match status" value="1"/>
</dbReference>
<evidence type="ECO:0000259" key="8">
    <source>
        <dbReference type="PROSITE" id="PS50893"/>
    </source>
</evidence>
<evidence type="ECO:0000256" key="3">
    <source>
        <dbReference type="ARBA" id="ARBA00022741"/>
    </source>
</evidence>
<evidence type="ECO:0000313" key="11">
    <source>
        <dbReference type="Proteomes" id="UP001596380"/>
    </source>
</evidence>
<dbReference type="SUPFAM" id="SSF52540">
    <property type="entry name" value="P-loop containing nucleoside triphosphate hydrolases"/>
    <property type="match status" value="1"/>
</dbReference>
<keyword evidence="11" id="KW-1185">Reference proteome</keyword>
<evidence type="ECO:0000256" key="6">
    <source>
        <dbReference type="ARBA" id="ARBA00023136"/>
    </source>
</evidence>
<evidence type="ECO:0000256" key="7">
    <source>
        <dbReference type="SAM" id="Phobius"/>
    </source>
</evidence>
<dbReference type="SUPFAM" id="SSF90123">
    <property type="entry name" value="ABC transporter transmembrane region"/>
    <property type="match status" value="1"/>
</dbReference>
<dbReference type="PROSITE" id="PS00211">
    <property type="entry name" value="ABC_TRANSPORTER_1"/>
    <property type="match status" value="1"/>
</dbReference>
<comment type="caution">
    <text evidence="10">The sequence shown here is derived from an EMBL/GenBank/DDBJ whole genome shotgun (WGS) entry which is preliminary data.</text>
</comment>
<feature type="domain" description="ABC transmembrane type-1" evidence="9">
    <location>
        <begin position="18"/>
        <end position="311"/>
    </location>
</feature>
<feature type="transmembrane region" description="Helical" evidence="7">
    <location>
        <begin position="51"/>
        <end position="72"/>
    </location>
</feature>
<keyword evidence="6 7" id="KW-0472">Membrane</keyword>
<evidence type="ECO:0000256" key="1">
    <source>
        <dbReference type="ARBA" id="ARBA00004651"/>
    </source>
</evidence>
<keyword evidence="2 7" id="KW-0812">Transmembrane</keyword>
<dbReference type="Proteomes" id="UP001596380">
    <property type="component" value="Unassembled WGS sequence"/>
</dbReference>
<reference evidence="11" key="1">
    <citation type="journal article" date="2019" name="Int. J. Syst. Evol. Microbiol.">
        <title>The Global Catalogue of Microorganisms (GCM) 10K type strain sequencing project: providing services to taxonomists for standard genome sequencing and annotation.</title>
        <authorList>
            <consortium name="The Broad Institute Genomics Platform"/>
            <consortium name="The Broad Institute Genome Sequencing Center for Infectious Disease"/>
            <person name="Wu L."/>
            <person name="Ma J."/>
        </authorList>
    </citation>
    <scope>NUCLEOTIDE SEQUENCE [LARGE SCALE GENOMIC DNA]</scope>
    <source>
        <strain evidence="11">JCM 3369</strain>
    </source>
</reference>
<feature type="transmembrane region" description="Helical" evidence="7">
    <location>
        <begin position="248"/>
        <end position="268"/>
    </location>
</feature>
<dbReference type="Gene3D" id="1.20.1560.10">
    <property type="entry name" value="ABC transporter type 1, transmembrane domain"/>
    <property type="match status" value="1"/>
</dbReference>
<name>A0ABW2CT97_9ACTN</name>
<keyword evidence="4" id="KW-0067">ATP-binding</keyword>
<dbReference type="RefSeq" id="WP_378063818.1">
    <property type="nucleotide sequence ID" value="NZ_JBHSXS010000027.1"/>
</dbReference>
<evidence type="ECO:0000313" key="10">
    <source>
        <dbReference type="EMBL" id="MFC6884485.1"/>
    </source>
</evidence>
<dbReference type="InterPro" id="IPR003593">
    <property type="entry name" value="AAA+_ATPase"/>
</dbReference>
<dbReference type="CDD" id="cd18584">
    <property type="entry name" value="ABC_6TM_AarD_CydD"/>
    <property type="match status" value="1"/>
</dbReference>
<protein>
    <submittedName>
        <fullName evidence="10">Thiol reductant ABC exporter subunit CydD</fullName>
    </submittedName>
</protein>
<sequence>MKTVERRLLRFLPRRVLAVLLALVVGQGVLLVVQAGLLARAVADLDAGPLPWLAGAVAGRAVLAWVGTSVAGRASASVKRGLREALLAVPAAGPAAAAADADADADAVGPGGAASGAGVRGAGARVTLLTRGLDALDPFFTGYVPQLLAACVVPVLVLARLAVADWASALVVALTVPLVPVFGALVGMRTAALTGRQWGLLHRLGGHFRDVLAGLSTLRAFGRTGHQSVVVRELADEHRRATVGALRVAFLSSLVLELVCALSVALVAVPVGLRLMDGEMALATGLLVLILTPEVYLPLRALGARFHASAEGVAAAREAFAALDAPRGACGGRPVEVAAVPEIVLEEVTVRYPGSEAAALDRVSLRVAAGERVAVTGPSGAGKSTLLLVLLGLVRPESGRVLVDGTDLAELDAEAWRARLGWVPQRPHLFAASVADNIRLGAPDADDERVVEAARAAAADEFVRALPEGYATVLGERGAGLSAGQRQRVAIARAYLTGAPVMLLDEPTARLDLHSERVLVDAAARLLADRTAVIVAHRPALLSAADRVVRLEDGHLTTDLGLGVGAADGAGGADVVRRGREAVA</sequence>
<dbReference type="PROSITE" id="PS50893">
    <property type="entry name" value="ABC_TRANSPORTER_2"/>
    <property type="match status" value="1"/>
</dbReference>
<feature type="domain" description="ABC transporter" evidence="8">
    <location>
        <begin position="343"/>
        <end position="578"/>
    </location>
</feature>
<dbReference type="Pfam" id="PF00005">
    <property type="entry name" value="ABC_tran"/>
    <property type="match status" value="1"/>
</dbReference>
<gene>
    <name evidence="10" type="primary">cydD</name>
    <name evidence="10" type="ORF">ACFQKB_32325</name>
</gene>
<feature type="transmembrane region" description="Helical" evidence="7">
    <location>
        <begin position="140"/>
        <end position="163"/>
    </location>
</feature>
<dbReference type="InterPro" id="IPR039421">
    <property type="entry name" value="Type_1_exporter"/>
</dbReference>
<dbReference type="Pfam" id="PF00664">
    <property type="entry name" value="ABC_membrane"/>
    <property type="match status" value="1"/>
</dbReference>
<dbReference type="Gene3D" id="3.40.50.300">
    <property type="entry name" value="P-loop containing nucleotide triphosphate hydrolases"/>
    <property type="match status" value="1"/>
</dbReference>